<name>A0A6N3D012_9FIRM</name>
<evidence type="ECO:0000313" key="1">
    <source>
        <dbReference type="EMBL" id="VYU20131.1"/>
    </source>
</evidence>
<dbReference type="EMBL" id="CACRUQ010000013">
    <property type="protein sequence ID" value="VYU20131.1"/>
    <property type="molecule type" value="Genomic_DNA"/>
</dbReference>
<protein>
    <submittedName>
        <fullName evidence="1">Uncharacterized protein</fullName>
    </submittedName>
</protein>
<reference evidence="1" key="1">
    <citation type="submission" date="2019-11" db="EMBL/GenBank/DDBJ databases">
        <authorList>
            <person name="Feng L."/>
        </authorList>
    </citation>
    <scope>NUCLEOTIDE SEQUENCE</scope>
    <source>
        <strain evidence="1">RtorquesLFYP15</strain>
    </source>
</reference>
<proteinExistence type="predicted"/>
<sequence length="49" mass="5908">MKALYLSTFEIAKKWTMSIRNWGKYKVNWKSCTLTDYAKKYDRKIEIVG</sequence>
<gene>
    <name evidence="1" type="ORF">RTLFYP15_01741</name>
</gene>
<dbReference type="AlphaFoldDB" id="A0A6N3D012"/>
<organism evidence="1">
    <name type="scientific">[Ruminococcus] torques</name>
    <dbReference type="NCBI Taxonomy" id="33039"/>
    <lineage>
        <taxon>Bacteria</taxon>
        <taxon>Bacillati</taxon>
        <taxon>Bacillota</taxon>
        <taxon>Clostridia</taxon>
        <taxon>Lachnospirales</taxon>
        <taxon>Lachnospiraceae</taxon>
        <taxon>Mediterraneibacter</taxon>
    </lineage>
</organism>
<accession>A0A6N3D012</accession>